<dbReference type="GO" id="GO:0003964">
    <property type="term" value="F:RNA-directed DNA polymerase activity"/>
    <property type="evidence" value="ECO:0007669"/>
    <property type="project" value="UniProtKB-KW"/>
</dbReference>
<comment type="caution">
    <text evidence="8">The sequence shown here is derived from an EMBL/GenBank/DDBJ whole genome shotgun (WGS) entry which is preliminary data.</text>
</comment>
<dbReference type="EMBL" id="QJKJ01009691">
    <property type="protein sequence ID" value="RDX75872.1"/>
    <property type="molecule type" value="Genomic_DNA"/>
</dbReference>
<dbReference type="GO" id="GO:0004519">
    <property type="term" value="F:endonuclease activity"/>
    <property type="evidence" value="ECO:0007669"/>
    <property type="project" value="UniProtKB-KW"/>
</dbReference>
<accession>A0A371FC52</accession>
<evidence type="ECO:0000256" key="2">
    <source>
        <dbReference type="ARBA" id="ARBA00022695"/>
    </source>
</evidence>
<dbReference type="PANTHER" id="PTHR34072">
    <property type="entry name" value="ENZYMATIC POLYPROTEIN-RELATED"/>
    <property type="match status" value="1"/>
</dbReference>
<protein>
    <recommendedName>
        <fullName evidence="7">Reverse transcriptase RNase H-like domain-containing protein</fullName>
    </recommendedName>
</protein>
<evidence type="ECO:0000259" key="7">
    <source>
        <dbReference type="Pfam" id="PF17917"/>
    </source>
</evidence>
<proteinExistence type="predicted"/>
<evidence type="ECO:0000256" key="5">
    <source>
        <dbReference type="ARBA" id="ARBA00022801"/>
    </source>
</evidence>
<name>A0A371FC52_MUCPR</name>
<dbReference type="GO" id="GO:0016787">
    <property type="term" value="F:hydrolase activity"/>
    <property type="evidence" value="ECO:0007669"/>
    <property type="project" value="UniProtKB-KW"/>
</dbReference>
<evidence type="ECO:0000256" key="6">
    <source>
        <dbReference type="ARBA" id="ARBA00022918"/>
    </source>
</evidence>
<dbReference type="InterPro" id="IPR041373">
    <property type="entry name" value="RT_RNaseH"/>
</dbReference>
<keyword evidence="5" id="KW-0378">Hydrolase</keyword>
<evidence type="ECO:0000313" key="8">
    <source>
        <dbReference type="EMBL" id="RDX75872.1"/>
    </source>
</evidence>
<keyword evidence="4" id="KW-0255">Endonuclease</keyword>
<dbReference type="Pfam" id="PF17917">
    <property type="entry name" value="RT_RNaseH"/>
    <property type="match status" value="1"/>
</dbReference>
<dbReference type="PANTHER" id="PTHR34072:SF52">
    <property type="entry name" value="RIBONUCLEASE H"/>
    <property type="match status" value="1"/>
</dbReference>
<dbReference type="InterPro" id="IPR043502">
    <property type="entry name" value="DNA/RNA_pol_sf"/>
</dbReference>
<dbReference type="InterPro" id="IPR043128">
    <property type="entry name" value="Rev_trsase/Diguanyl_cyclase"/>
</dbReference>
<evidence type="ECO:0000256" key="3">
    <source>
        <dbReference type="ARBA" id="ARBA00022722"/>
    </source>
</evidence>
<keyword evidence="1" id="KW-0808">Transferase</keyword>
<keyword evidence="9" id="KW-1185">Reference proteome</keyword>
<feature type="non-terminal residue" evidence="8">
    <location>
        <position position="1"/>
    </location>
</feature>
<dbReference type="AlphaFoldDB" id="A0A371FC52"/>
<keyword evidence="6" id="KW-0695">RNA-directed DNA polymerase</keyword>
<reference evidence="8" key="1">
    <citation type="submission" date="2018-05" db="EMBL/GenBank/DDBJ databases">
        <title>Draft genome of Mucuna pruriens seed.</title>
        <authorList>
            <person name="Nnadi N.E."/>
            <person name="Vos R."/>
            <person name="Hasami M.H."/>
            <person name="Devisetty U.K."/>
            <person name="Aguiy J.C."/>
        </authorList>
    </citation>
    <scope>NUCLEOTIDE SEQUENCE [LARGE SCALE GENOMIC DNA]</scope>
    <source>
        <strain evidence="8">JCA_2017</strain>
    </source>
</reference>
<evidence type="ECO:0000313" key="9">
    <source>
        <dbReference type="Proteomes" id="UP000257109"/>
    </source>
</evidence>
<dbReference type="Gene3D" id="3.30.70.270">
    <property type="match status" value="1"/>
</dbReference>
<evidence type="ECO:0000256" key="1">
    <source>
        <dbReference type="ARBA" id="ARBA00022679"/>
    </source>
</evidence>
<keyword evidence="3" id="KW-0540">Nuclease</keyword>
<dbReference type="SUPFAM" id="SSF56672">
    <property type="entry name" value="DNA/RNA polymerases"/>
    <property type="match status" value="1"/>
</dbReference>
<gene>
    <name evidence="8" type="ORF">CR513_44198</name>
</gene>
<evidence type="ECO:0000256" key="4">
    <source>
        <dbReference type="ARBA" id="ARBA00022759"/>
    </source>
</evidence>
<dbReference type="OrthoDB" id="1434098at2759"/>
<dbReference type="Proteomes" id="UP000257109">
    <property type="component" value="Unassembled WGS sequence"/>
</dbReference>
<organism evidence="8 9">
    <name type="scientific">Mucuna pruriens</name>
    <name type="common">Velvet bean</name>
    <name type="synonym">Dolichos pruriens</name>
    <dbReference type="NCBI Taxonomy" id="157652"/>
    <lineage>
        <taxon>Eukaryota</taxon>
        <taxon>Viridiplantae</taxon>
        <taxon>Streptophyta</taxon>
        <taxon>Embryophyta</taxon>
        <taxon>Tracheophyta</taxon>
        <taxon>Spermatophyta</taxon>
        <taxon>Magnoliopsida</taxon>
        <taxon>eudicotyledons</taxon>
        <taxon>Gunneridae</taxon>
        <taxon>Pentapetalae</taxon>
        <taxon>rosids</taxon>
        <taxon>fabids</taxon>
        <taxon>Fabales</taxon>
        <taxon>Fabaceae</taxon>
        <taxon>Papilionoideae</taxon>
        <taxon>50 kb inversion clade</taxon>
        <taxon>NPAAA clade</taxon>
        <taxon>indigoferoid/millettioid clade</taxon>
        <taxon>Phaseoleae</taxon>
        <taxon>Mucuna</taxon>
    </lineage>
</organism>
<feature type="domain" description="Reverse transcriptase RNase H-like" evidence="7">
    <location>
        <begin position="177"/>
        <end position="237"/>
    </location>
</feature>
<sequence>MEFTINLVLGVRSTSIVAYKMAPVELVDLKKKVEELLEKRMIRLSFFLGEHKLKDSDILKTTFKTHYKHYEYVVMIFHPFLDMFLIVFIDDIIVYSQNYEEHKKALEDHIGSLKGEMTVCQVFKVYYRRFIEGLSKTKICEQSFQELKKKLTTSPVLVLPNSGRPFEVYYGASHQGFNYPTHDLEFVAIVFALKIWRHYLYGARFDVFSNHMTLKYMFNHKELNIRKKRWMEFLKDYDFQLMYHPEKPT</sequence>
<keyword evidence="2" id="KW-0548">Nucleotidyltransferase</keyword>